<comment type="caution">
    <text evidence="8">The sequence shown here is derived from an EMBL/GenBank/DDBJ whole genome shotgun (WGS) entry which is preliminary data.</text>
</comment>
<comment type="similarity">
    <text evidence="1 6">Belongs to the polypeptide deformylase family.</text>
</comment>
<accession>A0ABP5JL62</accession>
<dbReference type="InterPro" id="IPR023635">
    <property type="entry name" value="Peptide_deformylase"/>
</dbReference>
<dbReference type="EC" id="3.5.1.88" evidence="6"/>
<feature type="active site" evidence="6">
    <location>
        <position position="131"/>
    </location>
</feature>
<reference evidence="9" key="1">
    <citation type="journal article" date="2019" name="Int. J. Syst. Evol. Microbiol.">
        <title>The Global Catalogue of Microorganisms (GCM) 10K type strain sequencing project: providing services to taxonomists for standard genome sequencing and annotation.</title>
        <authorList>
            <consortium name="The Broad Institute Genomics Platform"/>
            <consortium name="The Broad Institute Genome Sequencing Center for Infectious Disease"/>
            <person name="Wu L."/>
            <person name="Ma J."/>
        </authorList>
    </citation>
    <scope>NUCLEOTIDE SEQUENCE [LARGE SCALE GENOMIC DNA]</scope>
    <source>
        <strain evidence="9">JCM 15914</strain>
    </source>
</reference>
<organism evidence="8 9">
    <name type="scientific">Kocuria atrinae</name>
    <dbReference type="NCBI Taxonomy" id="592377"/>
    <lineage>
        <taxon>Bacteria</taxon>
        <taxon>Bacillati</taxon>
        <taxon>Actinomycetota</taxon>
        <taxon>Actinomycetes</taxon>
        <taxon>Micrococcales</taxon>
        <taxon>Micrococcaceae</taxon>
        <taxon>Kocuria</taxon>
    </lineage>
</organism>
<dbReference type="EMBL" id="BAAAQA010000015">
    <property type="protein sequence ID" value="GAA2116968.1"/>
    <property type="molecule type" value="Genomic_DNA"/>
</dbReference>
<dbReference type="SUPFAM" id="SSF56420">
    <property type="entry name" value="Peptide deformylase"/>
    <property type="match status" value="1"/>
</dbReference>
<dbReference type="RefSeq" id="WP_344224482.1">
    <property type="nucleotide sequence ID" value="NZ_BAAAQA010000015.1"/>
</dbReference>
<dbReference type="Pfam" id="PF01327">
    <property type="entry name" value="Pep_deformylase"/>
    <property type="match status" value="1"/>
</dbReference>
<dbReference type="PANTHER" id="PTHR10458">
    <property type="entry name" value="PEPTIDE DEFORMYLASE"/>
    <property type="match status" value="1"/>
</dbReference>
<dbReference type="PRINTS" id="PR01576">
    <property type="entry name" value="PDEFORMYLASE"/>
</dbReference>
<evidence type="ECO:0000256" key="3">
    <source>
        <dbReference type="ARBA" id="ARBA00022801"/>
    </source>
</evidence>
<feature type="region of interest" description="Disordered" evidence="7">
    <location>
        <begin position="172"/>
        <end position="209"/>
    </location>
</feature>
<comment type="function">
    <text evidence="6">Removes the formyl group from the N-terminal Met of newly synthesized proteins. Requires at least a dipeptide for an efficient rate of reaction. N-terminal L-methionine is a prerequisite for activity but the enzyme has broad specificity at other positions.</text>
</comment>
<comment type="catalytic activity">
    <reaction evidence="6">
        <text>N-terminal N-formyl-L-methionyl-[peptide] + H2O = N-terminal L-methionyl-[peptide] + formate</text>
        <dbReference type="Rhea" id="RHEA:24420"/>
        <dbReference type="Rhea" id="RHEA-COMP:10639"/>
        <dbReference type="Rhea" id="RHEA-COMP:10640"/>
        <dbReference type="ChEBI" id="CHEBI:15377"/>
        <dbReference type="ChEBI" id="CHEBI:15740"/>
        <dbReference type="ChEBI" id="CHEBI:49298"/>
        <dbReference type="ChEBI" id="CHEBI:64731"/>
        <dbReference type="EC" id="3.5.1.88"/>
    </reaction>
</comment>
<evidence type="ECO:0000313" key="9">
    <source>
        <dbReference type="Proteomes" id="UP001500166"/>
    </source>
</evidence>
<evidence type="ECO:0000256" key="5">
    <source>
        <dbReference type="ARBA" id="ARBA00023004"/>
    </source>
</evidence>
<evidence type="ECO:0000256" key="7">
    <source>
        <dbReference type="SAM" id="MobiDB-lite"/>
    </source>
</evidence>
<dbReference type="NCBIfam" id="NF001159">
    <property type="entry name" value="PRK00150.1-3"/>
    <property type="match status" value="1"/>
</dbReference>
<dbReference type="PANTHER" id="PTHR10458:SF2">
    <property type="entry name" value="PEPTIDE DEFORMYLASE, MITOCHONDRIAL"/>
    <property type="match status" value="1"/>
</dbReference>
<evidence type="ECO:0000256" key="4">
    <source>
        <dbReference type="ARBA" id="ARBA00022917"/>
    </source>
</evidence>
<evidence type="ECO:0000256" key="2">
    <source>
        <dbReference type="ARBA" id="ARBA00022723"/>
    </source>
</evidence>
<dbReference type="CDD" id="cd00487">
    <property type="entry name" value="Pep_deformylase"/>
    <property type="match status" value="1"/>
</dbReference>
<proteinExistence type="inferred from homology"/>
<evidence type="ECO:0000313" key="8">
    <source>
        <dbReference type="EMBL" id="GAA2116968.1"/>
    </source>
</evidence>
<feature type="binding site" evidence="6">
    <location>
        <position position="88"/>
    </location>
    <ligand>
        <name>Fe cation</name>
        <dbReference type="ChEBI" id="CHEBI:24875"/>
    </ligand>
</feature>
<gene>
    <name evidence="6" type="primary">def</name>
    <name evidence="8" type="ORF">GCM10009824_16120</name>
</gene>
<keyword evidence="5 6" id="KW-0408">Iron</keyword>
<dbReference type="InterPro" id="IPR036821">
    <property type="entry name" value="Peptide_deformylase_sf"/>
</dbReference>
<dbReference type="Proteomes" id="UP001500166">
    <property type="component" value="Unassembled WGS sequence"/>
</dbReference>
<protein>
    <recommendedName>
        <fullName evidence="6">Peptide deformylase</fullName>
        <shortName evidence="6">PDF</shortName>
        <ecNumber evidence="6">3.5.1.88</ecNumber>
    </recommendedName>
    <alternativeName>
        <fullName evidence="6">Polypeptide deformylase</fullName>
    </alternativeName>
</protein>
<feature type="binding site" evidence="6">
    <location>
        <position position="130"/>
    </location>
    <ligand>
        <name>Fe cation</name>
        <dbReference type="ChEBI" id="CHEBI:24875"/>
    </ligand>
</feature>
<name>A0ABP5JL62_9MICC</name>
<comment type="cofactor">
    <cofactor evidence="6">
        <name>Fe(2+)</name>
        <dbReference type="ChEBI" id="CHEBI:29033"/>
    </cofactor>
    <text evidence="6">Binds 1 Fe(2+) ion.</text>
</comment>
<dbReference type="NCBIfam" id="TIGR00079">
    <property type="entry name" value="pept_deformyl"/>
    <property type="match status" value="1"/>
</dbReference>
<feature type="compositionally biased region" description="Low complexity" evidence="7">
    <location>
        <begin position="187"/>
        <end position="209"/>
    </location>
</feature>
<evidence type="ECO:0000256" key="6">
    <source>
        <dbReference type="HAMAP-Rule" id="MF_00163"/>
    </source>
</evidence>
<dbReference type="Gene3D" id="3.90.45.10">
    <property type="entry name" value="Peptide deformylase"/>
    <property type="match status" value="1"/>
</dbReference>
<evidence type="ECO:0000256" key="1">
    <source>
        <dbReference type="ARBA" id="ARBA00010759"/>
    </source>
</evidence>
<dbReference type="HAMAP" id="MF_00163">
    <property type="entry name" value="Pep_deformylase"/>
    <property type="match status" value="1"/>
</dbReference>
<keyword evidence="9" id="KW-1185">Reference proteome</keyword>
<keyword evidence="3 6" id="KW-0378">Hydrolase</keyword>
<keyword evidence="2 6" id="KW-0479">Metal-binding</keyword>
<keyword evidence="4 6" id="KW-0648">Protein biosynthesis</keyword>
<sequence length="209" mass="22737">MTILRIRTQGDPVLRTPALTVTDFDESLRTLISDMFETMYAVKGVGLAAPQIGVGLRIFTWDIGDDSGHVINPVLDVGDEPQEGGEGCLSVPGPGYDTPRRNHATITGVDMNGDPVRREGTGLLARCFQHETDHLHGRLFVDRLEGEVRKEAMRAMRAPEYQDIVDTVTREREAQRLGASAETAPRTSTGSSFTGSSFTGSAFTRGKDS</sequence>
<feature type="binding site" evidence="6">
    <location>
        <position position="134"/>
    </location>
    <ligand>
        <name>Fe cation</name>
        <dbReference type="ChEBI" id="CHEBI:24875"/>
    </ligand>
</feature>